<feature type="compositionally biased region" description="Polar residues" evidence="7">
    <location>
        <begin position="79"/>
        <end position="96"/>
    </location>
</feature>
<evidence type="ECO:0000259" key="10">
    <source>
        <dbReference type="Pfam" id="PF16916"/>
    </source>
</evidence>
<dbReference type="OrthoDB" id="29444at2759"/>
<dbReference type="Gene3D" id="1.20.1510.10">
    <property type="entry name" value="Cation efflux protein transmembrane domain"/>
    <property type="match status" value="1"/>
</dbReference>
<feature type="transmembrane region" description="Helical" evidence="8">
    <location>
        <begin position="328"/>
        <end position="355"/>
    </location>
</feature>
<feature type="compositionally biased region" description="Polar residues" evidence="7">
    <location>
        <begin position="248"/>
        <end position="259"/>
    </location>
</feature>
<keyword evidence="5 8" id="KW-1133">Transmembrane helix</keyword>
<accession>A0A3P8Q8J6</accession>
<reference evidence="11" key="2">
    <citation type="submission" date="2025-08" db="UniProtKB">
        <authorList>
            <consortium name="Ensembl"/>
        </authorList>
    </citation>
    <scope>IDENTIFICATION</scope>
</reference>
<evidence type="ECO:0000313" key="11">
    <source>
        <dbReference type="Ensembl" id="ENSACLP00000025497.1"/>
    </source>
</evidence>
<protein>
    <recommendedName>
        <fullName evidence="10">Cation efflux protein cytoplasmic domain-containing protein</fullName>
    </recommendedName>
</protein>
<evidence type="ECO:0000256" key="5">
    <source>
        <dbReference type="ARBA" id="ARBA00022989"/>
    </source>
</evidence>
<evidence type="ECO:0000256" key="7">
    <source>
        <dbReference type="SAM" id="MobiDB-lite"/>
    </source>
</evidence>
<evidence type="ECO:0000256" key="9">
    <source>
        <dbReference type="SAM" id="SignalP"/>
    </source>
</evidence>
<dbReference type="GO" id="GO:0019855">
    <property type="term" value="F:calcium channel inhibitor activity"/>
    <property type="evidence" value="ECO:0007669"/>
    <property type="project" value="TreeGrafter"/>
</dbReference>
<comment type="similarity">
    <text evidence="2">Belongs to the cation diffusion facilitator (CDF) transporter (TC 2.A.4) family. SLC30A subfamily.</text>
</comment>
<dbReference type="GeneID" id="113037005"/>
<dbReference type="InterPro" id="IPR027470">
    <property type="entry name" value="Cation_efflux_CTD"/>
</dbReference>
<evidence type="ECO:0000313" key="12">
    <source>
        <dbReference type="Proteomes" id="UP000265100"/>
    </source>
</evidence>
<name>A0A3P8Q8J6_ASTCA</name>
<dbReference type="Ensembl" id="ENSACLT00000026106.2">
    <property type="protein sequence ID" value="ENSACLP00000025497.1"/>
    <property type="gene ID" value="ENSACLG00000017369.2"/>
</dbReference>
<dbReference type="InterPro" id="IPR036837">
    <property type="entry name" value="Cation_efflux_CTD_sf"/>
</dbReference>
<feature type="transmembrane region" description="Helical" evidence="8">
    <location>
        <begin position="159"/>
        <end position="177"/>
    </location>
</feature>
<dbReference type="STRING" id="8154.ENSACLP00000025497"/>
<evidence type="ECO:0000256" key="1">
    <source>
        <dbReference type="ARBA" id="ARBA00004141"/>
    </source>
</evidence>
<keyword evidence="12" id="KW-1185">Reference proteome</keyword>
<keyword evidence="4" id="KW-0862">Zinc</keyword>
<dbReference type="SUPFAM" id="SSF160240">
    <property type="entry name" value="Cation efflux protein cytoplasmic domain-like"/>
    <property type="match status" value="1"/>
</dbReference>
<keyword evidence="9" id="KW-0732">Signal</keyword>
<evidence type="ECO:0000256" key="6">
    <source>
        <dbReference type="ARBA" id="ARBA00023136"/>
    </source>
</evidence>
<evidence type="ECO:0000256" key="8">
    <source>
        <dbReference type="SAM" id="Phobius"/>
    </source>
</evidence>
<dbReference type="AlphaFoldDB" id="A0A3P8Q8J6"/>
<reference evidence="11" key="1">
    <citation type="submission" date="2018-05" db="EMBL/GenBank/DDBJ databases">
        <authorList>
            <person name="Datahose"/>
        </authorList>
    </citation>
    <scope>NUCLEOTIDE SEQUENCE</scope>
</reference>
<feature type="region of interest" description="Disordered" evidence="7">
    <location>
        <begin position="248"/>
        <end position="314"/>
    </location>
</feature>
<keyword evidence="3 8" id="KW-0812">Transmembrane</keyword>
<comment type="subcellular location">
    <subcellularLocation>
        <location evidence="1">Membrane</location>
        <topology evidence="1">Multi-pass membrane protein</topology>
    </subcellularLocation>
</comment>
<dbReference type="GO" id="GO:0005794">
    <property type="term" value="C:Golgi apparatus"/>
    <property type="evidence" value="ECO:0007669"/>
    <property type="project" value="TreeGrafter"/>
</dbReference>
<dbReference type="InterPro" id="IPR027469">
    <property type="entry name" value="Cation_efflux_TMD_sf"/>
</dbReference>
<proteinExistence type="inferred from homology"/>
<dbReference type="GO" id="GO:0016020">
    <property type="term" value="C:membrane"/>
    <property type="evidence" value="ECO:0007669"/>
    <property type="project" value="UniProtKB-SubCell"/>
</dbReference>
<sequence length="553" mass="59740">MRVLHWSMLGVTILLLMCEIAISQLCKSLITLVDGFHTLFILMHLALPLPQTASTIKTSLSALEPSTSPHASSIEPPAGSQTVTAQPNHETPSVVNPHQPFSPKISPAALNCGLSYHNSRVQVVRVFISTLLLVSLCISYSMEIIHFFLKPHPVHQPQLLVVVGVVSTLYKMLVFGLSCDLLRHKKTGVGEEETGSHLLVNQKVLAEEQSMGQEEFEDTSVSKVESAMHDMLHSKALVLCNPVTSSIPDTDAQSQQQQPEVHPPGFKVASSAEDSKACKGQSDFTENPEHNTCTGHHESQNASKTSDVCKSLPHTENPVPTNRWPIRLLSLIFVTQGVFTSLLGLINSLVMLLILPEVIDSSGACCLLVYLDPGLSLLAVITLIATSAPQLYRYGLLLQQATPPHICVTDLGRRIACLPGVQAVHDLHVWQLTESLIVASVHLHCYTGFPAHRCAEMMSGVTKVLRSAGVSCCTVQPEFDSTSLGSEDGASPVIHREDPSPPPPLACSLSCGKACARSMCCSPPEEAIQSLLAPPSGETKEEPQTLIIENTFL</sequence>
<organism evidence="11 12">
    <name type="scientific">Astatotilapia calliptera</name>
    <name type="common">Eastern happy</name>
    <name type="synonym">Chromis callipterus</name>
    <dbReference type="NCBI Taxonomy" id="8154"/>
    <lineage>
        <taxon>Eukaryota</taxon>
        <taxon>Metazoa</taxon>
        <taxon>Chordata</taxon>
        <taxon>Craniata</taxon>
        <taxon>Vertebrata</taxon>
        <taxon>Euteleostomi</taxon>
        <taxon>Actinopterygii</taxon>
        <taxon>Neopterygii</taxon>
        <taxon>Teleostei</taxon>
        <taxon>Neoteleostei</taxon>
        <taxon>Acanthomorphata</taxon>
        <taxon>Ovalentaria</taxon>
        <taxon>Cichlomorphae</taxon>
        <taxon>Cichliformes</taxon>
        <taxon>Cichlidae</taxon>
        <taxon>African cichlids</taxon>
        <taxon>Pseudocrenilabrinae</taxon>
        <taxon>Haplochromini</taxon>
        <taxon>Astatotilapia</taxon>
    </lineage>
</organism>
<dbReference type="Proteomes" id="UP000265100">
    <property type="component" value="Chromosome 14"/>
</dbReference>
<dbReference type="GO" id="GO:0005385">
    <property type="term" value="F:zinc ion transmembrane transporter activity"/>
    <property type="evidence" value="ECO:0007669"/>
    <property type="project" value="TreeGrafter"/>
</dbReference>
<dbReference type="PANTHER" id="PTHR45820:SF6">
    <property type="entry name" value="ZINC_CADMIUM RESISTANCE PROTEIN-LIKE"/>
    <property type="match status" value="1"/>
</dbReference>
<reference evidence="11" key="3">
    <citation type="submission" date="2025-09" db="UniProtKB">
        <authorList>
            <consortium name="Ensembl"/>
        </authorList>
    </citation>
    <scope>IDENTIFICATION</scope>
</reference>
<feature type="transmembrane region" description="Helical" evidence="8">
    <location>
        <begin position="126"/>
        <end position="147"/>
    </location>
</feature>
<feature type="domain" description="Cation efflux protein cytoplasmic" evidence="10">
    <location>
        <begin position="408"/>
        <end position="468"/>
    </location>
</feature>
<dbReference type="Pfam" id="PF16916">
    <property type="entry name" value="ZT_dimer"/>
    <property type="match status" value="1"/>
</dbReference>
<dbReference type="GeneTree" id="ENSGT00940000156484"/>
<evidence type="ECO:0000256" key="2">
    <source>
        <dbReference type="ARBA" id="ARBA00008873"/>
    </source>
</evidence>
<feature type="chain" id="PRO_5018017099" description="Cation efflux protein cytoplasmic domain-containing protein" evidence="9">
    <location>
        <begin position="24"/>
        <end position="553"/>
    </location>
</feature>
<dbReference type="GO" id="GO:0010312">
    <property type="term" value="P:detoxification of zinc ion"/>
    <property type="evidence" value="ECO:0007669"/>
    <property type="project" value="TreeGrafter"/>
</dbReference>
<keyword evidence="6 8" id="KW-0472">Membrane</keyword>
<dbReference type="GO" id="GO:0005783">
    <property type="term" value="C:endoplasmic reticulum"/>
    <property type="evidence" value="ECO:0007669"/>
    <property type="project" value="TreeGrafter"/>
</dbReference>
<dbReference type="GO" id="GO:0006882">
    <property type="term" value="P:intracellular zinc ion homeostasis"/>
    <property type="evidence" value="ECO:0007669"/>
    <property type="project" value="TreeGrafter"/>
</dbReference>
<dbReference type="Bgee" id="ENSACLG00000017369">
    <property type="expression patterns" value="Expressed in testis and 1 other cell type or tissue"/>
</dbReference>
<dbReference type="OMA" id="TPPHICV"/>
<evidence type="ECO:0000256" key="3">
    <source>
        <dbReference type="ARBA" id="ARBA00022692"/>
    </source>
</evidence>
<feature type="compositionally biased region" description="Polar residues" evidence="7">
    <location>
        <begin position="282"/>
        <end position="308"/>
    </location>
</feature>
<dbReference type="RefSeq" id="XP_026049482.1">
    <property type="nucleotide sequence ID" value="XM_026193697.1"/>
</dbReference>
<feature type="region of interest" description="Disordered" evidence="7">
    <location>
        <begin position="63"/>
        <end position="97"/>
    </location>
</feature>
<dbReference type="PANTHER" id="PTHR45820">
    <property type="entry name" value="FI23527P1"/>
    <property type="match status" value="1"/>
</dbReference>
<evidence type="ECO:0000256" key="4">
    <source>
        <dbReference type="ARBA" id="ARBA00022833"/>
    </source>
</evidence>
<feature type="transmembrane region" description="Helical" evidence="8">
    <location>
        <begin position="367"/>
        <end position="388"/>
    </location>
</feature>
<feature type="signal peptide" evidence="9">
    <location>
        <begin position="1"/>
        <end position="23"/>
    </location>
</feature>